<protein>
    <recommendedName>
        <fullName evidence="6">Mid2 domain-containing protein</fullName>
    </recommendedName>
</protein>
<keyword evidence="2" id="KW-0812">Transmembrane</keyword>
<keyword evidence="5" id="KW-1185">Reference proteome</keyword>
<dbReference type="OrthoDB" id="5347452at2759"/>
<keyword evidence="3" id="KW-0732">Signal</keyword>
<feature type="region of interest" description="Disordered" evidence="1">
    <location>
        <begin position="284"/>
        <end position="319"/>
    </location>
</feature>
<comment type="caution">
    <text evidence="4">The sequence shown here is derived from an EMBL/GenBank/DDBJ whole genome shotgun (WGS) entry which is preliminary data.</text>
</comment>
<keyword evidence="2" id="KW-1133">Transmembrane helix</keyword>
<reference evidence="4 5" key="1">
    <citation type="submission" date="2016-12" db="EMBL/GenBank/DDBJ databases">
        <title>The genomes of Aspergillus section Nigri reveals drivers in fungal speciation.</title>
        <authorList>
            <consortium name="DOE Joint Genome Institute"/>
            <person name="Vesth T.C."/>
            <person name="Nybo J."/>
            <person name="Theobald S."/>
            <person name="Brandl J."/>
            <person name="Frisvad J.C."/>
            <person name="Nielsen K.F."/>
            <person name="Lyhne E.K."/>
            <person name="Kogle M.E."/>
            <person name="Kuo A."/>
            <person name="Riley R."/>
            <person name="Clum A."/>
            <person name="Nolan M."/>
            <person name="Lipzen A."/>
            <person name="Salamov A."/>
            <person name="Henrissat B."/>
            <person name="Wiebenga A."/>
            <person name="De Vries R.P."/>
            <person name="Grigoriev I.V."/>
            <person name="Mortensen U.H."/>
            <person name="Andersen M.R."/>
            <person name="Baker S.E."/>
        </authorList>
    </citation>
    <scope>NUCLEOTIDE SEQUENCE [LARGE SCALE GENOMIC DNA]</scope>
    <source>
        <strain evidence="4 5">IBT 23096</strain>
    </source>
</reference>
<dbReference type="VEuPathDB" id="FungiDB:P170DRAFT_479494"/>
<evidence type="ECO:0000313" key="4">
    <source>
        <dbReference type="EMBL" id="PLB44955.1"/>
    </source>
</evidence>
<dbReference type="AlphaFoldDB" id="A0A2I2FWG1"/>
<accession>A0A2I2FWG1</accession>
<name>A0A2I2FWG1_9EURO</name>
<dbReference type="EMBL" id="MSFO01000008">
    <property type="protein sequence ID" value="PLB44955.1"/>
    <property type="molecule type" value="Genomic_DNA"/>
</dbReference>
<dbReference type="GeneID" id="36561383"/>
<evidence type="ECO:0000256" key="1">
    <source>
        <dbReference type="SAM" id="MobiDB-lite"/>
    </source>
</evidence>
<feature type="chain" id="PRO_5014136568" description="Mid2 domain-containing protein" evidence="3">
    <location>
        <begin position="22"/>
        <end position="342"/>
    </location>
</feature>
<evidence type="ECO:0000313" key="5">
    <source>
        <dbReference type="Proteomes" id="UP000234275"/>
    </source>
</evidence>
<organism evidence="4 5">
    <name type="scientific">Aspergillus steynii IBT 23096</name>
    <dbReference type="NCBI Taxonomy" id="1392250"/>
    <lineage>
        <taxon>Eukaryota</taxon>
        <taxon>Fungi</taxon>
        <taxon>Dikarya</taxon>
        <taxon>Ascomycota</taxon>
        <taxon>Pezizomycotina</taxon>
        <taxon>Eurotiomycetes</taxon>
        <taxon>Eurotiomycetidae</taxon>
        <taxon>Eurotiales</taxon>
        <taxon>Aspergillaceae</taxon>
        <taxon>Aspergillus</taxon>
        <taxon>Aspergillus subgen. Circumdati</taxon>
    </lineage>
</organism>
<proteinExistence type="predicted"/>
<sequence length="342" mass="35936">MRGQLTAIGWYGLSLLPLVNALAFPTPAATSTIDATIPKTTPEPTQGIALVHGLFARDAEPSYLPASECGFFSNSSSINFCQDNWDCLFHVPNKEYGGMRGCCPRTSSESCIGFASTCYGKHEVSATPSLLSKTTDPYVTFCTFKSYPYCGPYTWPEIGAVSFDCGNLDDGTTTVYTASTETDDDDDYTLIHAVSVMYIDDDTLKSIASVNQPTSVSATTTPASKSTSTPVSSSDASDSDSGSSTPTGAIVGGVVGGVVGAVGLIAAGIFFWLLQKRKRADKSPPAYEPAVEQGPAGTGWNSPGKNEIPELDPAGVAPATYELQSKPVYAELPATPTRPELP</sequence>
<keyword evidence="2" id="KW-0472">Membrane</keyword>
<dbReference type="Proteomes" id="UP000234275">
    <property type="component" value="Unassembled WGS sequence"/>
</dbReference>
<evidence type="ECO:0008006" key="6">
    <source>
        <dbReference type="Google" id="ProtNLM"/>
    </source>
</evidence>
<feature type="signal peptide" evidence="3">
    <location>
        <begin position="1"/>
        <end position="21"/>
    </location>
</feature>
<dbReference type="STRING" id="1392250.A0A2I2FWG1"/>
<evidence type="ECO:0000256" key="2">
    <source>
        <dbReference type="SAM" id="Phobius"/>
    </source>
</evidence>
<dbReference type="RefSeq" id="XP_024700257.1">
    <property type="nucleotide sequence ID" value="XM_024853685.1"/>
</dbReference>
<feature type="transmembrane region" description="Helical" evidence="2">
    <location>
        <begin position="249"/>
        <end position="274"/>
    </location>
</feature>
<gene>
    <name evidence="4" type="ORF">P170DRAFT_479494</name>
</gene>
<feature type="region of interest" description="Disordered" evidence="1">
    <location>
        <begin position="213"/>
        <end position="245"/>
    </location>
</feature>
<evidence type="ECO:0000256" key="3">
    <source>
        <dbReference type="SAM" id="SignalP"/>
    </source>
</evidence>